<dbReference type="PANTHER" id="PTHR43557">
    <property type="entry name" value="APOPTOSIS-INDUCING FACTOR 1"/>
    <property type="match status" value="1"/>
</dbReference>
<dbReference type="Gene3D" id="3.50.50.60">
    <property type="entry name" value="FAD/NAD(P)-binding domain"/>
    <property type="match status" value="2"/>
</dbReference>
<dbReference type="Gene3D" id="3.30.390.30">
    <property type="match status" value="1"/>
</dbReference>
<keyword evidence="2" id="KW-0285">Flavoprotein</keyword>
<keyword evidence="7" id="KW-0223">Dioxygenase</keyword>
<dbReference type="Proteomes" id="UP000199759">
    <property type="component" value="Unassembled WGS sequence"/>
</dbReference>
<evidence type="ECO:0000259" key="6">
    <source>
        <dbReference type="Pfam" id="PF14759"/>
    </source>
</evidence>
<keyword evidence="4" id="KW-0560">Oxidoreductase</keyword>
<dbReference type="RefSeq" id="WP_091765215.1">
    <property type="nucleotide sequence ID" value="NZ_FNHG01000001.1"/>
</dbReference>
<organism evidence="7 8">
    <name type="scientific">Maricaulis salignorans</name>
    <dbReference type="NCBI Taxonomy" id="144026"/>
    <lineage>
        <taxon>Bacteria</taxon>
        <taxon>Pseudomonadati</taxon>
        <taxon>Pseudomonadota</taxon>
        <taxon>Alphaproteobacteria</taxon>
        <taxon>Maricaulales</taxon>
        <taxon>Maricaulaceae</taxon>
        <taxon>Maricaulis</taxon>
    </lineage>
</organism>
<feature type="domain" description="FAD/NAD(P)-binding" evidence="5">
    <location>
        <begin position="10"/>
        <end position="307"/>
    </location>
</feature>
<feature type="domain" description="Reductase C-terminal" evidence="6">
    <location>
        <begin position="326"/>
        <end position="409"/>
    </location>
</feature>
<dbReference type="SUPFAM" id="SSF55424">
    <property type="entry name" value="FAD/NAD-linked reductases, dimerisation (C-terminal) domain"/>
    <property type="match status" value="1"/>
</dbReference>
<dbReference type="SUPFAM" id="SSF51905">
    <property type="entry name" value="FAD/NAD(P)-binding domain"/>
    <property type="match status" value="2"/>
</dbReference>
<evidence type="ECO:0000256" key="3">
    <source>
        <dbReference type="ARBA" id="ARBA00022827"/>
    </source>
</evidence>
<keyword evidence="3" id="KW-0274">FAD</keyword>
<dbReference type="GO" id="GO:0005737">
    <property type="term" value="C:cytoplasm"/>
    <property type="evidence" value="ECO:0007669"/>
    <property type="project" value="TreeGrafter"/>
</dbReference>
<dbReference type="Pfam" id="PF14759">
    <property type="entry name" value="Reductase_C"/>
    <property type="match status" value="1"/>
</dbReference>
<dbReference type="InterPro" id="IPR023753">
    <property type="entry name" value="FAD/NAD-binding_dom"/>
</dbReference>
<evidence type="ECO:0000256" key="2">
    <source>
        <dbReference type="ARBA" id="ARBA00022630"/>
    </source>
</evidence>
<reference evidence="7 8" key="1">
    <citation type="submission" date="2016-10" db="EMBL/GenBank/DDBJ databases">
        <authorList>
            <person name="de Groot N.N."/>
        </authorList>
    </citation>
    <scope>NUCLEOTIDE SEQUENCE [LARGE SCALE GENOMIC DNA]</scope>
    <source>
        <strain evidence="7 8">DSM 16077</strain>
    </source>
</reference>
<dbReference type="GO" id="GO:0016651">
    <property type="term" value="F:oxidoreductase activity, acting on NAD(P)H"/>
    <property type="evidence" value="ECO:0007669"/>
    <property type="project" value="TreeGrafter"/>
</dbReference>
<dbReference type="InterPro" id="IPR050446">
    <property type="entry name" value="FAD-oxidoreductase/Apoptosis"/>
</dbReference>
<evidence type="ECO:0000313" key="8">
    <source>
        <dbReference type="Proteomes" id="UP000199759"/>
    </source>
</evidence>
<dbReference type="PRINTS" id="PR00411">
    <property type="entry name" value="PNDRDTASEI"/>
</dbReference>
<dbReference type="InterPro" id="IPR036188">
    <property type="entry name" value="FAD/NAD-bd_sf"/>
</dbReference>
<evidence type="ECO:0000256" key="1">
    <source>
        <dbReference type="ARBA" id="ARBA00001974"/>
    </source>
</evidence>
<name>A0A1G9LQI7_9PROT</name>
<evidence type="ECO:0000259" key="5">
    <source>
        <dbReference type="Pfam" id="PF07992"/>
    </source>
</evidence>
<dbReference type="OrthoDB" id="9768666at2"/>
<dbReference type="Pfam" id="PF07992">
    <property type="entry name" value="Pyr_redox_2"/>
    <property type="match status" value="1"/>
</dbReference>
<dbReference type="EMBL" id="FNHG01000001">
    <property type="protein sequence ID" value="SDL63755.1"/>
    <property type="molecule type" value="Genomic_DNA"/>
</dbReference>
<dbReference type="InterPro" id="IPR016156">
    <property type="entry name" value="FAD/NAD-linked_Rdtase_dimer_sf"/>
</dbReference>
<dbReference type="GO" id="GO:0051213">
    <property type="term" value="F:dioxygenase activity"/>
    <property type="evidence" value="ECO:0007669"/>
    <property type="project" value="UniProtKB-KW"/>
</dbReference>
<comment type="cofactor">
    <cofactor evidence="1">
        <name>FAD</name>
        <dbReference type="ChEBI" id="CHEBI:57692"/>
    </cofactor>
</comment>
<evidence type="ECO:0000313" key="7">
    <source>
        <dbReference type="EMBL" id="SDL63755.1"/>
    </source>
</evidence>
<accession>A0A1G9LQI7</accession>
<dbReference type="PANTHER" id="PTHR43557:SF2">
    <property type="entry name" value="RIESKE DOMAIN-CONTAINING PROTEIN-RELATED"/>
    <property type="match status" value="1"/>
</dbReference>
<sequence>MNPAPSLPQRIVIVGAGHAGGAVAAQLRQSGFAGAITLIGEEPVVPYQRPPLSKAWLAGTSSLDHVILRPEDWYNDNDVDLRLGTCVARIDRTARAVILGDGEAIGYDALVIATGARPRVLGLPGEGLTGVLSLRNLADAEALKTAMIPGKTIVLIGAGYIGLEVAASARKAGLKAIIVEREARSAARVASATMSQFLERYHRDHEVEFIFNAAAKGFAGTEAVTAVELADGRVLACDLVLVGAGVVPNDALAREAGLECGNGIIVDAEARTSDPAIFAIGDVSFRPLELYNTQFRLESVPNALEQARCVAHVLTSTSPHAPEVPWFWSDQYDLKIQLAGLPLDATSQLVRGDPATGKFAVFHLQGNRVRSVEAVNAPPEFMFGRKLIAAGTPVDLERLADISVSMKQVAI</sequence>
<dbReference type="PRINTS" id="PR00368">
    <property type="entry name" value="FADPNR"/>
</dbReference>
<keyword evidence="8" id="KW-1185">Reference proteome</keyword>
<dbReference type="STRING" id="144026.SAMN04488568_101143"/>
<proteinExistence type="predicted"/>
<evidence type="ECO:0000256" key="4">
    <source>
        <dbReference type="ARBA" id="ARBA00023002"/>
    </source>
</evidence>
<protein>
    <submittedName>
        <fullName evidence="7">3-phenylpropionate/trans-cinnamate dioxygenase ferredoxin reductase subunit</fullName>
    </submittedName>
</protein>
<dbReference type="InterPro" id="IPR028202">
    <property type="entry name" value="Reductase_C"/>
</dbReference>
<dbReference type="AlphaFoldDB" id="A0A1G9LQI7"/>
<gene>
    <name evidence="7" type="ORF">SAMN04488568_101143</name>
</gene>